<name>A0A4R0YIP9_9GAMM</name>
<feature type="region of interest" description="Disordered" evidence="1">
    <location>
        <begin position="151"/>
        <end position="178"/>
    </location>
</feature>
<comment type="caution">
    <text evidence="2">The sequence shown here is derived from an EMBL/GenBank/DDBJ whole genome shotgun (WGS) entry which is preliminary data.</text>
</comment>
<evidence type="ECO:0000313" key="3">
    <source>
        <dbReference type="Proteomes" id="UP000291822"/>
    </source>
</evidence>
<evidence type="ECO:0000256" key="1">
    <source>
        <dbReference type="SAM" id="MobiDB-lite"/>
    </source>
</evidence>
<evidence type="ECO:0000313" key="2">
    <source>
        <dbReference type="EMBL" id="TCI08320.1"/>
    </source>
</evidence>
<proteinExistence type="predicted"/>
<keyword evidence="3" id="KW-1185">Reference proteome</keyword>
<accession>A0A4R0YIP9</accession>
<dbReference type="AlphaFoldDB" id="A0A4R0YIP9"/>
<dbReference type="EMBL" id="SJTG01000004">
    <property type="protein sequence ID" value="TCI08320.1"/>
    <property type="molecule type" value="Genomic_DNA"/>
</dbReference>
<dbReference type="Gene3D" id="2.60.120.200">
    <property type="match status" value="1"/>
</dbReference>
<sequence length="382" mass="42548">MHFPQLLTKALFAQQAIAGLGNPRATYADVQSDRLEAAFKAATNELPAFGALKVWQAQDKQDTATAVQRMARAAPDSQPPFPPADWESSILEVVHALPLRTLDRVRIDFDEPPKLMCVSVDSATMTRHAPEGCRPEALREARRARLIGGVRVGPSRDNSAMQTCVHPRPGSYRSEGALNPIPIIRSDDTRTTYRLDVRFSQPPRQGPPTIFMQIKECGGELKRAFGHGCSKPAVALKITSEGRIFATINQVAPRFDGKPRELRKNIDLHWLNSERMGANADFQQFEVALHRVRGAHGVVVRMNGKLVLAYRGPFGSPDSNAEYVKWGIYSPQSRENGPGERICLQFDNLEILREEMPPDAGRGISSRQVKSCNPCVWPPRRW</sequence>
<organism evidence="2 3">
    <name type="scientific">Dyella soli</name>
    <dbReference type="NCBI Taxonomy" id="522319"/>
    <lineage>
        <taxon>Bacteria</taxon>
        <taxon>Pseudomonadati</taxon>
        <taxon>Pseudomonadota</taxon>
        <taxon>Gammaproteobacteria</taxon>
        <taxon>Lysobacterales</taxon>
        <taxon>Rhodanobacteraceae</taxon>
        <taxon>Dyella</taxon>
    </lineage>
</organism>
<protein>
    <submittedName>
        <fullName evidence="2">Uncharacterized protein</fullName>
    </submittedName>
</protein>
<reference evidence="2 3" key="1">
    <citation type="submission" date="2019-02" db="EMBL/GenBank/DDBJ databases">
        <title>Dyella amyloliquefaciens sp. nov., isolated from forest soil.</title>
        <authorList>
            <person name="Gao Z.-H."/>
            <person name="Qiu L.-H."/>
        </authorList>
    </citation>
    <scope>NUCLEOTIDE SEQUENCE [LARGE SCALE GENOMIC DNA]</scope>
    <source>
        <strain evidence="2 3">KACC 12747</strain>
    </source>
</reference>
<gene>
    <name evidence="2" type="ORF">EZM97_27180</name>
</gene>
<dbReference type="Proteomes" id="UP000291822">
    <property type="component" value="Unassembled WGS sequence"/>
</dbReference>
<dbReference type="RefSeq" id="WP_131151739.1">
    <property type="nucleotide sequence ID" value="NZ_SJTG01000004.1"/>
</dbReference>